<dbReference type="STRING" id="228959.SAMN05421797_101237"/>
<evidence type="ECO:0000259" key="6">
    <source>
        <dbReference type="PROSITE" id="PS50801"/>
    </source>
</evidence>
<dbReference type="PANTHER" id="PTHR43310:SF1">
    <property type="entry name" value="SULFATE TRANSPORTER YBAR-RELATED"/>
    <property type="match status" value="1"/>
</dbReference>
<proteinExistence type="predicted"/>
<comment type="subcellular location">
    <subcellularLocation>
        <location evidence="1">Membrane</location>
        <topology evidence="1">Multi-pass membrane protein</topology>
    </subcellularLocation>
</comment>
<organism evidence="7 8">
    <name type="scientific">Maribacter ulvicola</name>
    <dbReference type="NCBI Taxonomy" id="228959"/>
    <lineage>
        <taxon>Bacteria</taxon>
        <taxon>Pseudomonadati</taxon>
        <taxon>Bacteroidota</taxon>
        <taxon>Flavobacteriia</taxon>
        <taxon>Flavobacteriales</taxon>
        <taxon>Flavobacteriaceae</taxon>
        <taxon>Maribacter</taxon>
    </lineage>
</organism>
<feature type="transmembrane region" description="Helical" evidence="5">
    <location>
        <begin position="91"/>
        <end position="111"/>
    </location>
</feature>
<dbReference type="AlphaFoldDB" id="A0A1N6P1R3"/>
<feature type="domain" description="STAS" evidence="6">
    <location>
        <begin position="422"/>
        <end position="499"/>
    </location>
</feature>
<evidence type="ECO:0000313" key="8">
    <source>
        <dbReference type="Proteomes" id="UP000186953"/>
    </source>
</evidence>
<keyword evidence="3 5" id="KW-1133">Transmembrane helix</keyword>
<dbReference type="PANTHER" id="PTHR43310">
    <property type="entry name" value="SULFATE TRANSPORTER YBAR-RELATED"/>
    <property type="match status" value="1"/>
</dbReference>
<feature type="transmembrane region" description="Helical" evidence="5">
    <location>
        <begin position="68"/>
        <end position="84"/>
    </location>
</feature>
<dbReference type="PROSITE" id="PS50801">
    <property type="entry name" value="STAS"/>
    <property type="match status" value="1"/>
</dbReference>
<dbReference type="Pfam" id="PF01740">
    <property type="entry name" value="STAS"/>
    <property type="match status" value="1"/>
</dbReference>
<dbReference type="EMBL" id="FTMA01000001">
    <property type="protein sequence ID" value="SIP98279.1"/>
    <property type="molecule type" value="Genomic_DNA"/>
</dbReference>
<dbReference type="InterPro" id="IPR052706">
    <property type="entry name" value="Membrane-Transporter-like"/>
</dbReference>
<evidence type="ECO:0000313" key="7">
    <source>
        <dbReference type="EMBL" id="SIP98279.1"/>
    </source>
</evidence>
<dbReference type="GO" id="GO:0016020">
    <property type="term" value="C:membrane"/>
    <property type="evidence" value="ECO:0007669"/>
    <property type="project" value="UniProtKB-SubCell"/>
</dbReference>
<dbReference type="RefSeq" id="WP_244156154.1">
    <property type="nucleotide sequence ID" value="NZ_FTMA01000001.1"/>
</dbReference>
<dbReference type="InterPro" id="IPR036513">
    <property type="entry name" value="STAS_dom_sf"/>
</dbReference>
<reference evidence="8" key="1">
    <citation type="submission" date="2017-01" db="EMBL/GenBank/DDBJ databases">
        <authorList>
            <person name="Varghese N."/>
            <person name="Submissions S."/>
        </authorList>
    </citation>
    <scope>NUCLEOTIDE SEQUENCE [LARGE SCALE GENOMIC DNA]</scope>
    <source>
        <strain evidence="8">DSM 15366</strain>
    </source>
</reference>
<evidence type="ECO:0000256" key="4">
    <source>
        <dbReference type="ARBA" id="ARBA00023136"/>
    </source>
</evidence>
<feature type="transmembrane region" description="Helical" evidence="5">
    <location>
        <begin position="35"/>
        <end position="62"/>
    </location>
</feature>
<keyword evidence="8" id="KW-1185">Reference proteome</keyword>
<dbReference type="CDD" id="cd07042">
    <property type="entry name" value="STAS_SulP_like_sulfate_transporter"/>
    <property type="match status" value="1"/>
</dbReference>
<keyword evidence="2 5" id="KW-0812">Transmembrane</keyword>
<feature type="transmembrane region" description="Helical" evidence="5">
    <location>
        <begin position="181"/>
        <end position="199"/>
    </location>
</feature>
<dbReference type="Proteomes" id="UP000186953">
    <property type="component" value="Unassembled WGS sequence"/>
</dbReference>
<feature type="transmembrane region" description="Helical" evidence="5">
    <location>
        <begin position="374"/>
        <end position="407"/>
    </location>
</feature>
<evidence type="ECO:0000256" key="2">
    <source>
        <dbReference type="ARBA" id="ARBA00022692"/>
    </source>
</evidence>
<evidence type="ECO:0000256" key="1">
    <source>
        <dbReference type="ARBA" id="ARBA00004141"/>
    </source>
</evidence>
<name>A0A1N6P1R3_9FLAO</name>
<dbReference type="InterPro" id="IPR011547">
    <property type="entry name" value="SLC26A/SulP_dom"/>
</dbReference>
<evidence type="ECO:0000256" key="3">
    <source>
        <dbReference type="ARBA" id="ARBA00022989"/>
    </source>
</evidence>
<feature type="transmembrane region" description="Helical" evidence="5">
    <location>
        <begin position="343"/>
        <end position="362"/>
    </location>
</feature>
<protein>
    <submittedName>
        <fullName evidence="7">Sulfate permease, SulP family</fullName>
    </submittedName>
</protein>
<sequence length="543" mass="58893">MQKYLNIFDFNQKVDYKNEILAGLTVAMTMIPESLMFAILAGFSPLVGLYGAFIMGLVTAIFGGRPGLISGGAGATVVVLMALMNSHGLEYVFAAVALAGVFQLVVGLLKLGKFIRLVPQPVMFGFVNGLAIIIFMAQMDQFKIGVGDAAVWLTGTTLYTMVGLVLFTIVVIVFVPKLTKAVPASLIGIIVVFLVVYFLNIDTKQVVDIINQDTLPGEELKSLSGSLPSFHIPSIPFTLEAFKIILPYGLIMAAVGLTEGLLTLNLVDEITNTKGNSNRECLAQGGANILNGFFGGMGGCPMIAQTLVNLSAGSRARLSGIIAALTILVIILFGAPVIELVPIAALVGVMVMVSVGTFEWASFKALRRMPRSDIFVMILVTLITVVLHNLALAVLIGVIISALVFAWESAKRIRARKYIDENGVKHYEIYGPLFFGSTTLFNEKFDVQGDPSEVIIDFRESRVSDMSGIEALNKITERYAQVGKKVHLRHLSNDCIRLLAAADDIIDVNVMEDPTYKVMVDKPFSKSKDKDPETKNPFKLWGL</sequence>
<feature type="transmembrane region" description="Helical" evidence="5">
    <location>
        <begin position="149"/>
        <end position="175"/>
    </location>
</feature>
<keyword evidence="4 5" id="KW-0472">Membrane</keyword>
<dbReference type="Gene3D" id="3.30.750.24">
    <property type="entry name" value="STAS domain"/>
    <property type="match status" value="1"/>
</dbReference>
<accession>A0A1N6P1R3</accession>
<feature type="transmembrane region" description="Helical" evidence="5">
    <location>
        <begin position="318"/>
        <end position="337"/>
    </location>
</feature>
<dbReference type="SUPFAM" id="SSF52091">
    <property type="entry name" value="SpoIIaa-like"/>
    <property type="match status" value="1"/>
</dbReference>
<dbReference type="Pfam" id="PF00916">
    <property type="entry name" value="Sulfate_transp"/>
    <property type="match status" value="1"/>
</dbReference>
<dbReference type="InterPro" id="IPR002645">
    <property type="entry name" value="STAS_dom"/>
</dbReference>
<evidence type="ECO:0000256" key="5">
    <source>
        <dbReference type="SAM" id="Phobius"/>
    </source>
</evidence>
<feature type="transmembrane region" description="Helical" evidence="5">
    <location>
        <begin position="117"/>
        <end position="137"/>
    </location>
</feature>
<gene>
    <name evidence="7" type="ORF">SAMN05421797_101237</name>
</gene>